<comment type="function">
    <text evidence="5">Forms part of the ribosomal stalk, playing a central role in the interaction of the ribosome with GTP-bound translation factors.</text>
</comment>
<evidence type="ECO:0000256" key="3">
    <source>
        <dbReference type="ARBA" id="ARBA00023274"/>
    </source>
</evidence>
<dbReference type="HAMAP" id="MF_00362">
    <property type="entry name" value="Ribosomal_uL10"/>
    <property type="match status" value="1"/>
</dbReference>
<keyword evidence="3 5" id="KW-0687">Ribonucleoprotein</keyword>
<sequence>MGRTLENKKEIVSELKDSLSRSQLALVVDYKGLSVAEISDLRDRLRPNGATCKIAKNTLMRIAVDGDDTWQPVTQFLQGSSALVLIEEDFGGAIKAYQGFQKDRKKTELRGGVMEGRALNQDDIKAITELPTKEELIAQIAGLLKANTTKIAVGLNAVPTKLAVGLKEVPSSLTRAIKAVSEQEQS</sequence>
<dbReference type="InterPro" id="IPR022973">
    <property type="entry name" value="Ribosomal_uL10_bac"/>
</dbReference>
<comment type="similarity">
    <text evidence="1 5">Belongs to the universal ribosomal protein uL10 family.</text>
</comment>
<dbReference type="GO" id="GO:0006412">
    <property type="term" value="P:translation"/>
    <property type="evidence" value="ECO:0007669"/>
    <property type="project" value="UniProtKB-UniRule"/>
</dbReference>
<keyword evidence="5" id="KW-0699">rRNA-binding</keyword>
<dbReference type="Pfam" id="PF00466">
    <property type="entry name" value="Ribosomal_L10"/>
    <property type="match status" value="1"/>
</dbReference>
<comment type="subunit">
    <text evidence="5">Part of the ribosomal stalk of the 50S ribosomal subunit. The N-terminus interacts with L11 and the large rRNA to form the base of the stalk. The C-terminus forms an elongated spine to which L12 dimers bind in a sequential fashion forming a multimeric L10(L12)X complex.</text>
</comment>
<dbReference type="GO" id="GO:0015934">
    <property type="term" value="C:large ribosomal subunit"/>
    <property type="evidence" value="ECO:0007669"/>
    <property type="project" value="InterPro"/>
</dbReference>
<protein>
    <recommendedName>
        <fullName evidence="4 5">Large ribosomal subunit protein uL10</fullName>
    </recommendedName>
</protein>
<name>A0A8J7DRH4_9CYAN</name>
<evidence type="ECO:0000256" key="4">
    <source>
        <dbReference type="ARBA" id="ARBA00035202"/>
    </source>
</evidence>
<evidence type="ECO:0000313" key="7">
    <source>
        <dbReference type="Proteomes" id="UP000636505"/>
    </source>
</evidence>
<keyword evidence="2 5" id="KW-0689">Ribosomal protein</keyword>
<keyword evidence="5" id="KW-0694">RNA-binding</keyword>
<dbReference type="SUPFAM" id="SSF160369">
    <property type="entry name" value="Ribosomal protein L10-like"/>
    <property type="match status" value="1"/>
</dbReference>
<reference evidence="6" key="1">
    <citation type="submission" date="2020-10" db="EMBL/GenBank/DDBJ databases">
        <authorList>
            <person name="Castelo-Branco R."/>
            <person name="Eusebio N."/>
            <person name="Adriana R."/>
            <person name="Vieira A."/>
            <person name="Brugerolle De Fraissinette N."/>
            <person name="Rezende De Castro R."/>
            <person name="Schneider M.P."/>
            <person name="Vasconcelos V."/>
            <person name="Leao P.N."/>
        </authorList>
    </citation>
    <scope>NUCLEOTIDE SEQUENCE</scope>
    <source>
        <strain evidence="6">LEGE 07310</strain>
    </source>
</reference>
<dbReference type="InterPro" id="IPR002363">
    <property type="entry name" value="Ribosomal_uL10_CS_bac"/>
</dbReference>
<dbReference type="Gene3D" id="3.30.70.1730">
    <property type="match status" value="1"/>
</dbReference>
<dbReference type="Gene3D" id="6.10.250.290">
    <property type="match status" value="1"/>
</dbReference>
<dbReference type="GO" id="GO:0070180">
    <property type="term" value="F:large ribosomal subunit rRNA binding"/>
    <property type="evidence" value="ECO:0007669"/>
    <property type="project" value="UniProtKB-UniRule"/>
</dbReference>
<dbReference type="InterPro" id="IPR047865">
    <property type="entry name" value="Ribosomal_uL10_bac_type"/>
</dbReference>
<dbReference type="AlphaFoldDB" id="A0A8J7DRH4"/>
<dbReference type="NCBIfam" id="NF000955">
    <property type="entry name" value="PRK00099.1-1"/>
    <property type="match status" value="1"/>
</dbReference>
<dbReference type="CDD" id="cd05797">
    <property type="entry name" value="Ribosomal_L10"/>
    <property type="match status" value="1"/>
</dbReference>
<accession>A0A8J7DRH4</accession>
<dbReference type="InterPro" id="IPR043141">
    <property type="entry name" value="Ribosomal_uL10-like_sf"/>
</dbReference>
<dbReference type="Proteomes" id="UP000636505">
    <property type="component" value="Unassembled WGS sequence"/>
</dbReference>
<keyword evidence="7" id="KW-1185">Reference proteome</keyword>
<organism evidence="6 7">
    <name type="scientific">Vasconcelosia minhoensis LEGE 07310</name>
    <dbReference type="NCBI Taxonomy" id="915328"/>
    <lineage>
        <taxon>Bacteria</taxon>
        <taxon>Bacillati</taxon>
        <taxon>Cyanobacteriota</taxon>
        <taxon>Cyanophyceae</taxon>
        <taxon>Nodosilineales</taxon>
        <taxon>Cymatolegaceae</taxon>
        <taxon>Vasconcelosia</taxon>
        <taxon>Vasconcelosia minhoensis</taxon>
    </lineage>
</organism>
<dbReference type="RefSeq" id="WP_193908498.1">
    <property type="nucleotide sequence ID" value="NZ_JADEXG010000035.1"/>
</dbReference>
<comment type="caution">
    <text evidence="6">The sequence shown here is derived from an EMBL/GenBank/DDBJ whole genome shotgun (WGS) entry which is preliminary data.</text>
</comment>
<evidence type="ECO:0000313" key="6">
    <source>
        <dbReference type="EMBL" id="MBE9078544.1"/>
    </source>
</evidence>
<evidence type="ECO:0000256" key="5">
    <source>
        <dbReference type="HAMAP-Rule" id="MF_00362"/>
    </source>
</evidence>
<dbReference type="EMBL" id="JADEXG010000035">
    <property type="protein sequence ID" value="MBE9078544.1"/>
    <property type="molecule type" value="Genomic_DNA"/>
</dbReference>
<proteinExistence type="inferred from homology"/>
<dbReference type="GO" id="GO:0003735">
    <property type="term" value="F:structural constituent of ribosome"/>
    <property type="evidence" value="ECO:0007669"/>
    <property type="project" value="InterPro"/>
</dbReference>
<dbReference type="PANTHER" id="PTHR11560">
    <property type="entry name" value="39S RIBOSOMAL PROTEIN L10, MITOCHONDRIAL"/>
    <property type="match status" value="1"/>
</dbReference>
<evidence type="ECO:0000256" key="2">
    <source>
        <dbReference type="ARBA" id="ARBA00022980"/>
    </source>
</evidence>
<dbReference type="InterPro" id="IPR001790">
    <property type="entry name" value="Ribosomal_uL10"/>
</dbReference>
<evidence type="ECO:0000256" key="1">
    <source>
        <dbReference type="ARBA" id="ARBA00008889"/>
    </source>
</evidence>
<dbReference type="PROSITE" id="PS01109">
    <property type="entry name" value="RIBOSOMAL_L10"/>
    <property type="match status" value="1"/>
</dbReference>
<gene>
    <name evidence="5" type="primary">rplJ</name>
    <name evidence="5" type="synonym">rpl10</name>
    <name evidence="6" type="ORF">IQ241_14780</name>
</gene>